<keyword evidence="2" id="KW-0012">Acyltransferase</keyword>
<keyword evidence="1" id="KW-0808">Transferase</keyword>
<dbReference type="PANTHER" id="PTHR43877:SF2">
    <property type="entry name" value="AMINOALKYLPHOSPHONATE N-ACETYLTRANSFERASE-RELATED"/>
    <property type="match status" value="1"/>
</dbReference>
<evidence type="ECO:0000313" key="4">
    <source>
        <dbReference type="EMBL" id="OLO10352.1"/>
    </source>
</evidence>
<dbReference type="InterPro" id="IPR050832">
    <property type="entry name" value="Bact_Acetyltransf"/>
</dbReference>
<keyword evidence="5" id="KW-1185">Reference proteome</keyword>
<dbReference type="Proteomes" id="UP000186806">
    <property type="component" value="Unassembled WGS sequence"/>
</dbReference>
<dbReference type="PROSITE" id="PS51186">
    <property type="entry name" value="GNAT"/>
    <property type="match status" value="1"/>
</dbReference>
<feature type="domain" description="N-acetyltransferase" evidence="3">
    <location>
        <begin position="1"/>
        <end position="165"/>
    </location>
</feature>
<dbReference type="InterPro" id="IPR000182">
    <property type="entry name" value="GNAT_dom"/>
</dbReference>
<dbReference type="AlphaFoldDB" id="A0A1Q8T9L3"/>
<dbReference type="CDD" id="cd04301">
    <property type="entry name" value="NAT_SF"/>
    <property type="match status" value="1"/>
</dbReference>
<dbReference type="EMBL" id="MSDQ01000038">
    <property type="protein sequence ID" value="OLO10352.1"/>
    <property type="molecule type" value="Genomic_DNA"/>
</dbReference>
<organism evidence="4 5">
    <name type="scientific">Chromohalobacter japonicus</name>
    <dbReference type="NCBI Taxonomy" id="223900"/>
    <lineage>
        <taxon>Bacteria</taxon>
        <taxon>Pseudomonadati</taxon>
        <taxon>Pseudomonadota</taxon>
        <taxon>Gammaproteobacteria</taxon>
        <taxon>Oceanospirillales</taxon>
        <taxon>Halomonadaceae</taxon>
        <taxon>Chromohalobacter</taxon>
    </lineage>
</organism>
<reference evidence="4 5" key="1">
    <citation type="submission" date="2016-12" db="EMBL/GenBank/DDBJ databases">
        <title>Draft genome sequences of strains Salinicola socius SMB35, Salinicola sp. MH3R3-1 and Chromohalobacter sp. SMB17 from the Verkhnekamsk potash mining region of Russia.</title>
        <authorList>
            <person name="Mavrodi D.V."/>
            <person name="Olsson B.E."/>
            <person name="Korsakova E.S."/>
            <person name="Pyankova A."/>
            <person name="Mavrodi O.V."/>
            <person name="Plotnikova E.G."/>
        </authorList>
    </citation>
    <scope>NUCLEOTIDE SEQUENCE [LARGE SCALE GENOMIC DNA]</scope>
    <source>
        <strain evidence="4 5">SMB17</strain>
    </source>
</reference>
<gene>
    <name evidence="4" type="ORF">BTW10_15240</name>
</gene>
<proteinExistence type="predicted"/>
<comment type="caution">
    <text evidence="4">The sequence shown here is derived from an EMBL/GenBank/DDBJ whole genome shotgun (WGS) entry which is preliminary data.</text>
</comment>
<dbReference type="PANTHER" id="PTHR43877">
    <property type="entry name" value="AMINOALKYLPHOSPHONATE N-ACETYLTRANSFERASE-RELATED-RELATED"/>
    <property type="match status" value="1"/>
</dbReference>
<evidence type="ECO:0000313" key="5">
    <source>
        <dbReference type="Proteomes" id="UP000186806"/>
    </source>
</evidence>
<dbReference type="Gene3D" id="3.40.630.30">
    <property type="match status" value="1"/>
</dbReference>
<evidence type="ECO:0000256" key="1">
    <source>
        <dbReference type="ARBA" id="ARBA00022679"/>
    </source>
</evidence>
<dbReference type="GO" id="GO:0016747">
    <property type="term" value="F:acyltransferase activity, transferring groups other than amino-acyl groups"/>
    <property type="evidence" value="ECO:0007669"/>
    <property type="project" value="InterPro"/>
</dbReference>
<sequence>MKIRRMSPSDLPEVSRIQRECYSESLLETVDSFSAKLSVAPDFCFMAVQGELVVGYVVSLPWVFGEVPDLNGAAYLVPPNADSVCIHDMAVTPTARKAGAAEHMLDAVLDVARHRGYQRISLVAIQGASSYWMRHGFKIVNVGEPLKTDLSAYGQEAVYMAKTED</sequence>
<evidence type="ECO:0000256" key="2">
    <source>
        <dbReference type="ARBA" id="ARBA00023315"/>
    </source>
</evidence>
<dbReference type="InterPro" id="IPR016181">
    <property type="entry name" value="Acyl_CoA_acyltransferase"/>
</dbReference>
<name>A0A1Q8T9L3_9GAMM</name>
<evidence type="ECO:0000259" key="3">
    <source>
        <dbReference type="PROSITE" id="PS51186"/>
    </source>
</evidence>
<accession>A0A1Q8T9L3</accession>
<dbReference type="SUPFAM" id="SSF55729">
    <property type="entry name" value="Acyl-CoA N-acyltransferases (Nat)"/>
    <property type="match status" value="1"/>
</dbReference>
<dbReference type="Pfam" id="PF00583">
    <property type="entry name" value="Acetyltransf_1"/>
    <property type="match status" value="1"/>
</dbReference>
<protein>
    <recommendedName>
        <fullName evidence="3">N-acetyltransferase domain-containing protein</fullName>
    </recommendedName>
</protein>